<feature type="chain" id="PRO_5032979089" evidence="1">
    <location>
        <begin position="27"/>
        <end position="186"/>
    </location>
</feature>
<name>A0A840FD63_9SPHN</name>
<dbReference type="Proteomes" id="UP000529795">
    <property type="component" value="Unassembled WGS sequence"/>
</dbReference>
<dbReference type="Pfam" id="PF05257">
    <property type="entry name" value="CHAP"/>
    <property type="match status" value="1"/>
</dbReference>
<dbReference type="PROSITE" id="PS50911">
    <property type="entry name" value="CHAP"/>
    <property type="match status" value="1"/>
</dbReference>
<keyword evidence="1" id="KW-0732">Signal</keyword>
<comment type="caution">
    <text evidence="3">The sequence shown here is derived from an EMBL/GenBank/DDBJ whole genome shotgun (WGS) entry which is preliminary data.</text>
</comment>
<dbReference type="SUPFAM" id="SSF54001">
    <property type="entry name" value="Cysteine proteinases"/>
    <property type="match status" value="1"/>
</dbReference>
<dbReference type="EMBL" id="JACIEV010000004">
    <property type="protein sequence ID" value="MBB4153694.1"/>
    <property type="molecule type" value="Genomic_DNA"/>
</dbReference>
<dbReference type="RefSeq" id="WP_343050942.1">
    <property type="nucleotide sequence ID" value="NZ_JACIEV010000004.1"/>
</dbReference>
<evidence type="ECO:0000313" key="4">
    <source>
        <dbReference type="Proteomes" id="UP000529795"/>
    </source>
</evidence>
<feature type="signal peptide" evidence="1">
    <location>
        <begin position="1"/>
        <end position="26"/>
    </location>
</feature>
<dbReference type="AlphaFoldDB" id="A0A840FD63"/>
<evidence type="ECO:0000313" key="3">
    <source>
        <dbReference type="EMBL" id="MBB4153694.1"/>
    </source>
</evidence>
<dbReference type="InterPro" id="IPR038765">
    <property type="entry name" value="Papain-like_cys_pep_sf"/>
</dbReference>
<dbReference type="Gene3D" id="3.90.1720.10">
    <property type="entry name" value="endopeptidase domain like (from Nostoc punctiforme)"/>
    <property type="match status" value="1"/>
</dbReference>
<proteinExistence type="predicted"/>
<evidence type="ECO:0000256" key="1">
    <source>
        <dbReference type="SAM" id="SignalP"/>
    </source>
</evidence>
<reference evidence="3 4" key="1">
    <citation type="submission" date="2020-08" db="EMBL/GenBank/DDBJ databases">
        <title>Genomic Encyclopedia of Type Strains, Phase IV (KMG-IV): sequencing the most valuable type-strain genomes for metagenomic binning, comparative biology and taxonomic classification.</title>
        <authorList>
            <person name="Goeker M."/>
        </authorList>
    </citation>
    <scope>NUCLEOTIDE SEQUENCE [LARGE SCALE GENOMIC DNA]</scope>
    <source>
        <strain evidence="3 4">YC6723</strain>
    </source>
</reference>
<dbReference type="InterPro" id="IPR007921">
    <property type="entry name" value="CHAP_dom"/>
</dbReference>
<feature type="domain" description="Peptidase C51" evidence="2">
    <location>
        <begin position="6"/>
        <end position="127"/>
    </location>
</feature>
<sequence length="186" mass="19693">MNLKLVAARFALVLTCALMTAVPATAQFWQCAPFAREVSGIDLHGNANTWWGQAAGRYERGASPKVGAVLAFQSTRRMRVGHVAMVSKVISDREVLLTHANWSRPGRVETDVRAVDVSAAGDWSEVKVWYAPQGGLGTSVYPVSGFIYAGHAPSTPIVDQQQPTAAQPNAIIAANAAVPVVPVAAS</sequence>
<evidence type="ECO:0000259" key="2">
    <source>
        <dbReference type="PROSITE" id="PS50911"/>
    </source>
</evidence>
<organism evidence="3 4">
    <name type="scientific">Sphingomonas jinjuensis</name>
    <dbReference type="NCBI Taxonomy" id="535907"/>
    <lineage>
        <taxon>Bacteria</taxon>
        <taxon>Pseudomonadati</taxon>
        <taxon>Pseudomonadota</taxon>
        <taxon>Alphaproteobacteria</taxon>
        <taxon>Sphingomonadales</taxon>
        <taxon>Sphingomonadaceae</taxon>
        <taxon>Sphingomonas</taxon>
    </lineage>
</organism>
<protein>
    <submittedName>
        <fullName evidence="3">Surface antigen</fullName>
    </submittedName>
</protein>
<keyword evidence="4" id="KW-1185">Reference proteome</keyword>
<accession>A0A840FD63</accession>
<gene>
    <name evidence="3" type="ORF">GGQ80_001600</name>
</gene>